<organism evidence="1 2">
    <name type="scientific">Phytophthora fragariaefolia</name>
    <dbReference type="NCBI Taxonomy" id="1490495"/>
    <lineage>
        <taxon>Eukaryota</taxon>
        <taxon>Sar</taxon>
        <taxon>Stramenopiles</taxon>
        <taxon>Oomycota</taxon>
        <taxon>Peronosporomycetes</taxon>
        <taxon>Peronosporales</taxon>
        <taxon>Peronosporaceae</taxon>
        <taxon>Phytophthora</taxon>
    </lineage>
</organism>
<protein>
    <submittedName>
        <fullName evidence="1">Unnamed protein product</fullName>
    </submittedName>
</protein>
<evidence type="ECO:0000313" key="1">
    <source>
        <dbReference type="EMBL" id="GMF44835.1"/>
    </source>
</evidence>
<gene>
    <name evidence="1" type="ORF">Pfra01_001581100</name>
</gene>
<comment type="caution">
    <text evidence="1">The sequence shown here is derived from an EMBL/GenBank/DDBJ whole genome shotgun (WGS) entry which is preliminary data.</text>
</comment>
<dbReference type="AlphaFoldDB" id="A0A9W7CVD2"/>
<name>A0A9W7CVD2_9STRA</name>
<dbReference type="EMBL" id="BSXT01001734">
    <property type="protein sequence ID" value="GMF44835.1"/>
    <property type="molecule type" value="Genomic_DNA"/>
</dbReference>
<evidence type="ECO:0000313" key="2">
    <source>
        <dbReference type="Proteomes" id="UP001165121"/>
    </source>
</evidence>
<keyword evidence="2" id="KW-1185">Reference proteome</keyword>
<sequence>MRLSTSKPNVVTYTTLVRAVGLSDRVGAEQCLTFLDHARETGAFDEALLLETLETCARRQDRGVATRVLHEIAAHSPKLREDDRFFYTVGQVAKLLDYNGLDPVLAEWVEHGVLSQEERDRVVQLQAEEGKSTADGEFNAINHEDTVLT</sequence>
<dbReference type="OrthoDB" id="10261556at2759"/>
<accession>A0A9W7CVD2</accession>
<proteinExistence type="predicted"/>
<reference evidence="1" key="1">
    <citation type="submission" date="2023-04" db="EMBL/GenBank/DDBJ databases">
        <title>Phytophthora fragariaefolia NBRC 109709.</title>
        <authorList>
            <person name="Ichikawa N."/>
            <person name="Sato H."/>
            <person name="Tonouchi N."/>
        </authorList>
    </citation>
    <scope>NUCLEOTIDE SEQUENCE</scope>
    <source>
        <strain evidence="1">NBRC 109709</strain>
    </source>
</reference>
<dbReference type="Proteomes" id="UP001165121">
    <property type="component" value="Unassembled WGS sequence"/>
</dbReference>